<feature type="binding site" evidence="2">
    <location>
        <position position="442"/>
    </location>
    <ligand>
        <name>Mg(2+)</name>
        <dbReference type="ChEBI" id="CHEBI:18420"/>
        <label>1</label>
    </ligand>
</feature>
<evidence type="ECO:0000256" key="1">
    <source>
        <dbReference type="ARBA" id="ARBA00022801"/>
    </source>
</evidence>
<dbReference type="InterPro" id="IPR003595">
    <property type="entry name" value="Tyr_Pase_cat"/>
</dbReference>
<proteinExistence type="predicted"/>
<feature type="binding site" evidence="2">
    <location>
        <position position="241"/>
    </location>
    <ligand>
        <name>Mg(2+)</name>
        <dbReference type="ChEBI" id="CHEBI:18420"/>
        <label>1</label>
    </ligand>
</feature>
<dbReference type="GO" id="GO:0046872">
    <property type="term" value="F:metal ion binding"/>
    <property type="evidence" value="ECO:0007669"/>
    <property type="project" value="UniProtKB-KW"/>
</dbReference>
<evidence type="ECO:0000313" key="5">
    <source>
        <dbReference type="Proteomes" id="UP000198977"/>
    </source>
</evidence>
<name>A0A1I2FTF7_9RHOB</name>
<dbReference type="AlphaFoldDB" id="A0A1I2FTF7"/>
<dbReference type="PROSITE" id="PS50056">
    <property type="entry name" value="TYR_PHOSPHATASE_2"/>
    <property type="match status" value="1"/>
</dbReference>
<comment type="cofactor">
    <cofactor evidence="2">
        <name>Mg(2+)</name>
        <dbReference type="ChEBI" id="CHEBI:18420"/>
    </cofactor>
    <text evidence="2">Binds 2 magnesium ions per subunit.</text>
</comment>
<keyword evidence="2" id="KW-0479">Metal-binding</keyword>
<dbReference type="RefSeq" id="WP_093925191.1">
    <property type="nucleotide sequence ID" value="NZ_FOMW01000017.1"/>
</dbReference>
<protein>
    <submittedName>
        <fullName evidence="4">ADP-ribosyl-[dinitrogen reductase] hydrolase</fullName>
    </submittedName>
</protein>
<dbReference type="CDD" id="cd14505">
    <property type="entry name" value="CDKN3-like"/>
    <property type="match status" value="1"/>
</dbReference>
<dbReference type="SUPFAM" id="SSF52799">
    <property type="entry name" value="(Phosphotyrosine protein) phosphatases II"/>
    <property type="match status" value="1"/>
</dbReference>
<feature type="binding site" evidence="2">
    <location>
        <position position="440"/>
    </location>
    <ligand>
        <name>Mg(2+)</name>
        <dbReference type="ChEBI" id="CHEBI:18420"/>
        <label>1</label>
    </ligand>
</feature>
<keyword evidence="5" id="KW-1185">Reference proteome</keyword>
<feature type="binding site" evidence="2">
    <location>
        <position position="243"/>
    </location>
    <ligand>
        <name>Mg(2+)</name>
        <dbReference type="ChEBI" id="CHEBI:18420"/>
        <label>1</label>
    </ligand>
</feature>
<feature type="binding site" evidence="2">
    <location>
        <position position="443"/>
    </location>
    <ligand>
        <name>Mg(2+)</name>
        <dbReference type="ChEBI" id="CHEBI:18420"/>
        <label>1</label>
    </ligand>
</feature>
<dbReference type="Pfam" id="PF03747">
    <property type="entry name" value="ADP_ribosyl_GH"/>
    <property type="match status" value="1"/>
</dbReference>
<dbReference type="FunFam" id="3.90.190.10:FF:000157">
    <property type="entry name" value="Protein-tyrosine phosphatase"/>
    <property type="match status" value="1"/>
</dbReference>
<organism evidence="4 5">
    <name type="scientific">Sulfitobacter brevis</name>
    <dbReference type="NCBI Taxonomy" id="74348"/>
    <lineage>
        <taxon>Bacteria</taxon>
        <taxon>Pseudomonadati</taxon>
        <taxon>Pseudomonadota</taxon>
        <taxon>Alphaproteobacteria</taxon>
        <taxon>Rhodobacterales</taxon>
        <taxon>Roseobacteraceae</taxon>
        <taxon>Sulfitobacter</taxon>
    </lineage>
</organism>
<dbReference type="OrthoDB" id="9806482at2"/>
<dbReference type="STRING" id="74348.SAMN04488523_11720"/>
<dbReference type="InterPro" id="IPR050792">
    <property type="entry name" value="ADP-ribosylglycohydrolase"/>
</dbReference>
<dbReference type="PANTHER" id="PTHR16222:SF12">
    <property type="entry name" value="ADP-RIBOSYLGLYCOHYDROLASE-RELATED"/>
    <property type="match status" value="1"/>
</dbReference>
<dbReference type="Pfam" id="PF22784">
    <property type="entry name" value="PTP-SAK"/>
    <property type="match status" value="1"/>
</dbReference>
<accession>A0A1I2FTF7</accession>
<dbReference type="SUPFAM" id="SSF101478">
    <property type="entry name" value="ADP-ribosylglycohydrolase"/>
    <property type="match status" value="1"/>
</dbReference>
<dbReference type="SMART" id="SM00404">
    <property type="entry name" value="PTPc_motif"/>
    <property type="match status" value="1"/>
</dbReference>
<keyword evidence="1 4" id="KW-0378">Hydrolase</keyword>
<dbReference type="InterPro" id="IPR005502">
    <property type="entry name" value="Ribosyl_crysJ1"/>
</dbReference>
<dbReference type="InterPro" id="IPR029021">
    <property type="entry name" value="Prot-tyrosine_phosphatase-like"/>
</dbReference>
<dbReference type="PANTHER" id="PTHR16222">
    <property type="entry name" value="ADP-RIBOSYLGLYCOHYDROLASE"/>
    <property type="match status" value="1"/>
</dbReference>
<evidence type="ECO:0000259" key="3">
    <source>
        <dbReference type="PROSITE" id="PS50056"/>
    </source>
</evidence>
<keyword evidence="2" id="KW-0460">Magnesium</keyword>
<dbReference type="GO" id="GO:0016791">
    <property type="term" value="F:phosphatase activity"/>
    <property type="evidence" value="ECO:0007669"/>
    <property type="project" value="UniProtKB-ARBA"/>
</dbReference>
<feature type="domain" description="Tyrosine specific protein phosphatases" evidence="3">
    <location>
        <begin position="101"/>
        <end position="172"/>
    </location>
</feature>
<sequence>MRTSQTHPLQIATVQPATGSGRIGITFCPGKVQPGAMSGSWNRDLGIDLDAIADWGAVAVVTLVEDHELVTLKVPAMGNEVRARHMDWFHLPIPDVSVPDATFEQQWDVVAPDLMHRLRSGFDVLVHCKGGLGRAGTAAARLVIGMGVAPEEAVKAVRAVRPGAIETSAQLAHVMAQRVVPETTPDTSAVAIRDRAVGALLGLAVGDAVGTTLEFKARDTYAALTDMVGGGPFGLKPGHWTDDTAMALALADSLQQDPALDARDLINRFVDWHAQGTYSCTGRCFDIGITTRQALARWQTTGDPFAGSTDPMSAGNGSLMRLAPVAIRHFNNRPMLRDVAARQSLTTHAALEAVEACVAYAEVLADAIAGARPSDALRAHHEGYAGKIDSILHGSWRGKSRKDIRASGYVAHSLEASLWSVGRTGTYHAAVLLAANLGEDADTTGAITGQLAGALYGVKGIPEEWRKRLAWGDRLSEAADALVTQAVRC</sequence>
<evidence type="ECO:0000256" key="2">
    <source>
        <dbReference type="PIRSR" id="PIRSR605502-1"/>
    </source>
</evidence>
<dbReference type="InterPro" id="IPR036705">
    <property type="entry name" value="Ribosyl_crysJ1_sf"/>
</dbReference>
<dbReference type="EMBL" id="FOMW01000017">
    <property type="protein sequence ID" value="SFF07731.1"/>
    <property type="molecule type" value="Genomic_DNA"/>
</dbReference>
<dbReference type="Gene3D" id="1.10.4080.10">
    <property type="entry name" value="ADP-ribosylation/Crystallin J1"/>
    <property type="match status" value="1"/>
</dbReference>
<gene>
    <name evidence="4" type="ORF">SAMN04488523_11720</name>
</gene>
<dbReference type="Proteomes" id="UP000198977">
    <property type="component" value="Unassembled WGS sequence"/>
</dbReference>
<feature type="binding site" evidence="2">
    <location>
        <position position="242"/>
    </location>
    <ligand>
        <name>Mg(2+)</name>
        <dbReference type="ChEBI" id="CHEBI:18420"/>
        <label>1</label>
    </ligand>
</feature>
<reference evidence="4 5" key="1">
    <citation type="submission" date="2016-10" db="EMBL/GenBank/DDBJ databases">
        <authorList>
            <person name="de Groot N.N."/>
        </authorList>
    </citation>
    <scope>NUCLEOTIDE SEQUENCE [LARGE SCALE GENOMIC DNA]</scope>
    <source>
        <strain evidence="4 5">DSM 11443</strain>
    </source>
</reference>
<evidence type="ECO:0000313" key="4">
    <source>
        <dbReference type="EMBL" id="SFF07731.1"/>
    </source>
</evidence>
<dbReference type="InterPro" id="IPR057023">
    <property type="entry name" value="PTP-SAK"/>
</dbReference>
<dbReference type="Gene3D" id="3.90.190.10">
    <property type="entry name" value="Protein tyrosine phosphatase superfamily"/>
    <property type="match status" value="1"/>
</dbReference>
<dbReference type="InterPro" id="IPR000387">
    <property type="entry name" value="Tyr_Pase_dom"/>
</dbReference>